<dbReference type="UniPathway" id="UPA00085"/>
<comment type="caution">
    <text evidence="11">The sequence shown here is derived from an EMBL/GenBank/DDBJ whole genome shotgun (WGS) entry which is preliminary data.</text>
</comment>
<dbReference type="HOGENOM" id="CLU_039379_1_1_10"/>
<dbReference type="RefSeq" id="WP_004330152.1">
    <property type="nucleotide sequence ID" value="NZ_DS499581.1"/>
</dbReference>
<evidence type="ECO:0000256" key="7">
    <source>
        <dbReference type="ARBA" id="ARBA00023264"/>
    </source>
</evidence>
<dbReference type="GO" id="GO:0008654">
    <property type="term" value="P:phospholipid biosynthetic process"/>
    <property type="evidence" value="ECO:0007669"/>
    <property type="project" value="UniProtKB-KW"/>
</dbReference>
<dbReference type="Gene3D" id="3.40.718.10">
    <property type="entry name" value="Isopropylmalate Dehydrogenase"/>
    <property type="match status" value="1"/>
</dbReference>
<keyword evidence="7 10" id="KW-1208">Phospholipid metabolism</keyword>
<dbReference type="EMBL" id="ABFK02000018">
    <property type="protein sequence ID" value="EDS03516.1"/>
    <property type="molecule type" value="Genomic_DNA"/>
</dbReference>
<dbReference type="GeneID" id="73804193"/>
<dbReference type="eggNOG" id="COG0416">
    <property type="taxonomic scope" value="Bacteria"/>
</dbReference>
<keyword evidence="5 10" id="KW-0443">Lipid metabolism</keyword>
<keyword evidence="12" id="KW-1185">Reference proteome</keyword>
<comment type="subunit">
    <text evidence="9 10">Homodimer. Probably interacts with PlsY.</text>
</comment>
<keyword evidence="3 10" id="KW-0444">Lipid biosynthesis</keyword>
<comment type="pathway">
    <text evidence="10">Lipid metabolism; phospholipid metabolism.</text>
</comment>
<protein>
    <recommendedName>
        <fullName evidence="8 10">Phosphate acyltransferase</fullName>
        <ecNumber evidence="8 10">2.3.1.274</ecNumber>
    </recommendedName>
    <alternativeName>
        <fullName evidence="10">Acyl-ACP phosphotransacylase</fullName>
    </alternativeName>
    <alternativeName>
        <fullName evidence="10">Acyl-[acyl-carrier-protein]--phosphate acyltransferase</fullName>
    </alternativeName>
    <alternativeName>
        <fullName evidence="10">Phosphate-acyl-ACP acyltransferase</fullName>
    </alternativeName>
</protein>
<dbReference type="OrthoDB" id="9806408at2"/>
<reference evidence="11" key="1">
    <citation type="submission" date="2007-10" db="EMBL/GenBank/DDBJ databases">
        <authorList>
            <person name="Fulton L."/>
            <person name="Clifton S."/>
            <person name="Fulton B."/>
            <person name="Xu J."/>
            <person name="Minx P."/>
            <person name="Pepin K.H."/>
            <person name="Johnson M."/>
            <person name="Thiruvilangam P."/>
            <person name="Bhonagiri V."/>
            <person name="Nash W.E."/>
            <person name="Mardis E.R."/>
            <person name="Wilson R.K."/>
        </authorList>
    </citation>
    <scope>NUCLEOTIDE SEQUENCE [LARGE SCALE GENOMIC DNA]</scope>
    <source>
        <strain evidence="11">DSM 17216</strain>
    </source>
</reference>
<evidence type="ECO:0000256" key="4">
    <source>
        <dbReference type="ARBA" id="ARBA00022679"/>
    </source>
</evidence>
<dbReference type="PIRSF" id="PIRSF002465">
    <property type="entry name" value="Phsphlp_syn_PlsX"/>
    <property type="match status" value="1"/>
</dbReference>
<dbReference type="InterPro" id="IPR003664">
    <property type="entry name" value="FA_synthesis"/>
</dbReference>
<keyword evidence="2 10" id="KW-0963">Cytoplasm</keyword>
<dbReference type="AlphaFoldDB" id="B0MW41"/>
<evidence type="ECO:0000256" key="9">
    <source>
        <dbReference type="ARBA" id="ARBA00046608"/>
    </source>
</evidence>
<comment type="similarity">
    <text evidence="10">Belongs to the PlsX family.</text>
</comment>
<evidence type="ECO:0000313" key="12">
    <source>
        <dbReference type="Proteomes" id="UP000005819"/>
    </source>
</evidence>
<dbReference type="GO" id="GO:0043811">
    <property type="term" value="F:phosphate:acyl-[acyl carrier protein] acyltransferase activity"/>
    <property type="evidence" value="ECO:0007669"/>
    <property type="project" value="UniProtKB-UniRule"/>
</dbReference>
<dbReference type="InterPro" id="IPR012281">
    <property type="entry name" value="Phospholipid_synth_PlsX-like"/>
</dbReference>
<keyword evidence="4 10" id="KW-0808">Transferase</keyword>
<comment type="subcellular location">
    <subcellularLocation>
        <location evidence="10">Cytoplasm</location>
    </subcellularLocation>
    <text evidence="10">Associated with the membrane possibly through PlsY.</text>
</comment>
<accession>B0MW41</accession>
<evidence type="ECO:0000256" key="1">
    <source>
        <dbReference type="ARBA" id="ARBA00001232"/>
    </source>
</evidence>
<evidence type="ECO:0000256" key="10">
    <source>
        <dbReference type="HAMAP-Rule" id="MF_00019"/>
    </source>
</evidence>
<dbReference type="PANTHER" id="PTHR30100:SF1">
    <property type="entry name" value="PHOSPHATE ACYLTRANSFERASE"/>
    <property type="match status" value="1"/>
</dbReference>
<dbReference type="Pfam" id="PF02504">
    <property type="entry name" value="FA_synthesis"/>
    <property type="match status" value="1"/>
</dbReference>
<proteinExistence type="inferred from homology"/>
<dbReference type="Proteomes" id="UP000005819">
    <property type="component" value="Unassembled WGS sequence"/>
</dbReference>
<evidence type="ECO:0000256" key="3">
    <source>
        <dbReference type="ARBA" id="ARBA00022516"/>
    </source>
</evidence>
<dbReference type="GO" id="GO:0006633">
    <property type="term" value="P:fatty acid biosynthetic process"/>
    <property type="evidence" value="ECO:0007669"/>
    <property type="project" value="UniProtKB-UniRule"/>
</dbReference>
<dbReference type="EC" id="2.3.1.274" evidence="8 10"/>
<dbReference type="HAMAP" id="MF_00019">
    <property type="entry name" value="PlsX"/>
    <property type="match status" value="1"/>
</dbReference>
<dbReference type="GO" id="GO:0005737">
    <property type="term" value="C:cytoplasm"/>
    <property type="evidence" value="ECO:0007669"/>
    <property type="project" value="UniProtKB-SubCell"/>
</dbReference>
<keyword evidence="6 10" id="KW-0594">Phospholipid biosynthesis</keyword>
<comment type="catalytic activity">
    <reaction evidence="1 10">
        <text>a fatty acyl-[ACP] + phosphate = an acyl phosphate + holo-[ACP]</text>
        <dbReference type="Rhea" id="RHEA:42292"/>
        <dbReference type="Rhea" id="RHEA-COMP:9685"/>
        <dbReference type="Rhea" id="RHEA-COMP:14125"/>
        <dbReference type="ChEBI" id="CHEBI:43474"/>
        <dbReference type="ChEBI" id="CHEBI:59918"/>
        <dbReference type="ChEBI" id="CHEBI:64479"/>
        <dbReference type="ChEBI" id="CHEBI:138651"/>
        <dbReference type="EC" id="2.3.1.274"/>
    </reaction>
</comment>
<evidence type="ECO:0000256" key="2">
    <source>
        <dbReference type="ARBA" id="ARBA00022490"/>
    </source>
</evidence>
<evidence type="ECO:0000256" key="6">
    <source>
        <dbReference type="ARBA" id="ARBA00023209"/>
    </source>
</evidence>
<sequence length="316" mass="33431">MLKIGVDAMGGDFAPEAAVKGAVMAVDAIGDECRIVLFGDEDRIRAVLKAENCAADRFDIVHTTEVIEMGDHPAKAFQQKTNSSIVVGFGYLAKGLINGFASAGSTGAMMVGSMQAVKPIEGVIRPTISTVAPTVTGGKVLLLDVGLNVDCKPEVLAQYGIIGSIYAQAMLGIRNPRVAVLNIGEEETKGNAQSKAAYELMKESEEFNFVGNVEGSHLFSGQVADVIVCDGFVGNTLLKTVEGLFRINKALKIPETPFWRDMNYEYVGGTPVLGVNAPVVIGHGCSSALAIKNMILTTERCAQTGVTAKLQNAFKN</sequence>
<gene>
    <name evidence="10 11" type="primary">plsX</name>
    <name evidence="11" type="ORF">ALIPUT_01342</name>
</gene>
<dbReference type="SUPFAM" id="SSF53659">
    <property type="entry name" value="Isocitrate/Isopropylmalate dehydrogenase-like"/>
    <property type="match status" value="1"/>
</dbReference>
<organism evidence="11 12">
    <name type="scientific">Alistipes putredinis DSM 17216</name>
    <dbReference type="NCBI Taxonomy" id="445970"/>
    <lineage>
        <taxon>Bacteria</taxon>
        <taxon>Pseudomonadati</taxon>
        <taxon>Bacteroidota</taxon>
        <taxon>Bacteroidia</taxon>
        <taxon>Bacteroidales</taxon>
        <taxon>Rikenellaceae</taxon>
        <taxon>Alistipes</taxon>
    </lineage>
</organism>
<reference evidence="11" key="2">
    <citation type="submission" date="2013-09" db="EMBL/GenBank/DDBJ databases">
        <title>Draft genome sequence of Alistipes putredinis (DSM 17216).</title>
        <authorList>
            <person name="Sudarsanam P."/>
            <person name="Ley R."/>
            <person name="Guruge J."/>
            <person name="Turnbaugh P.J."/>
            <person name="Mahowald M."/>
            <person name="Liep D."/>
            <person name="Gordon J."/>
        </authorList>
    </citation>
    <scope>NUCLEOTIDE SEQUENCE</scope>
    <source>
        <strain evidence="11">DSM 17216</strain>
    </source>
</reference>
<name>B0MW41_9BACT</name>
<dbReference type="NCBIfam" id="TIGR00182">
    <property type="entry name" value="plsX"/>
    <property type="match status" value="1"/>
</dbReference>
<dbReference type="PANTHER" id="PTHR30100">
    <property type="entry name" value="FATTY ACID/PHOSPHOLIPID SYNTHESIS PROTEIN PLSX"/>
    <property type="match status" value="1"/>
</dbReference>
<evidence type="ECO:0000313" key="11">
    <source>
        <dbReference type="EMBL" id="EDS03516.1"/>
    </source>
</evidence>
<evidence type="ECO:0000256" key="8">
    <source>
        <dbReference type="ARBA" id="ARBA00024069"/>
    </source>
</evidence>
<evidence type="ECO:0000256" key="5">
    <source>
        <dbReference type="ARBA" id="ARBA00023098"/>
    </source>
</evidence>
<comment type="function">
    <text evidence="10">Catalyzes the reversible formation of acyl-phosphate (acyl-PO(4)) from acyl-[acyl-carrier-protein] (acyl-ACP). This enzyme utilizes acyl-ACP as fatty acyl donor, but not acyl-CoA.</text>
</comment>